<feature type="domain" description="Radical SAM core" evidence="15">
    <location>
        <begin position="30"/>
        <end position="272"/>
    </location>
</feature>
<dbReference type="eggNOG" id="COG0535">
    <property type="taxonomic scope" value="Bacteria"/>
</dbReference>
<dbReference type="EMBL" id="CP000804">
    <property type="protein sequence ID" value="ABU60075.1"/>
    <property type="molecule type" value="Genomic_DNA"/>
</dbReference>
<dbReference type="GO" id="GO:0051539">
    <property type="term" value="F:4 iron, 4 sulfur cluster binding"/>
    <property type="evidence" value="ECO:0007669"/>
    <property type="project" value="UniProtKB-KW"/>
</dbReference>
<dbReference type="SMART" id="SM00729">
    <property type="entry name" value="Elp3"/>
    <property type="match status" value="1"/>
</dbReference>
<dbReference type="SFLD" id="SFLDG01067">
    <property type="entry name" value="SPASM/twitch_domain_containing"/>
    <property type="match status" value="1"/>
</dbReference>
<accession>A7NR79</accession>
<evidence type="ECO:0000256" key="2">
    <source>
        <dbReference type="ARBA" id="ARBA00003522"/>
    </source>
</evidence>
<keyword evidence="12" id="KW-0456">Lyase</keyword>
<gene>
    <name evidence="16" type="ordered locus">Rcas_4042</name>
</gene>
<dbReference type="InterPro" id="IPR006638">
    <property type="entry name" value="Elp3/MiaA/NifB-like_rSAM"/>
</dbReference>
<dbReference type="GO" id="GO:0016829">
    <property type="term" value="F:lyase activity"/>
    <property type="evidence" value="ECO:0007669"/>
    <property type="project" value="UniProtKB-KW"/>
</dbReference>
<dbReference type="Pfam" id="PF04055">
    <property type="entry name" value="Radical_SAM"/>
    <property type="match status" value="1"/>
</dbReference>
<dbReference type="STRING" id="383372.Rcas_4042"/>
<evidence type="ECO:0000256" key="10">
    <source>
        <dbReference type="ARBA" id="ARBA00023014"/>
    </source>
</evidence>
<evidence type="ECO:0000256" key="13">
    <source>
        <dbReference type="ARBA" id="ARBA00030926"/>
    </source>
</evidence>
<dbReference type="OrthoDB" id="9764725at2"/>
<evidence type="ECO:0000256" key="8">
    <source>
        <dbReference type="ARBA" id="ARBA00022723"/>
    </source>
</evidence>
<reference evidence="16 17" key="1">
    <citation type="submission" date="2007-08" db="EMBL/GenBank/DDBJ databases">
        <title>Complete sequence of Roseiflexus castenholzii DSM 13941.</title>
        <authorList>
            <consortium name="US DOE Joint Genome Institute"/>
            <person name="Copeland A."/>
            <person name="Lucas S."/>
            <person name="Lapidus A."/>
            <person name="Barry K."/>
            <person name="Glavina del Rio T."/>
            <person name="Dalin E."/>
            <person name="Tice H."/>
            <person name="Pitluck S."/>
            <person name="Thompson L.S."/>
            <person name="Brettin T."/>
            <person name="Bruce D."/>
            <person name="Detter J.C."/>
            <person name="Han C."/>
            <person name="Tapia R."/>
            <person name="Schmutz J."/>
            <person name="Larimer F."/>
            <person name="Land M."/>
            <person name="Hauser L."/>
            <person name="Kyrpides N."/>
            <person name="Mikhailova N."/>
            <person name="Bryant D.A."/>
            <person name="Hanada S."/>
            <person name="Tsukatani Y."/>
            <person name="Richardson P."/>
        </authorList>
    </citation>
    <scope>NUCLEOTIDE SEQUENCE [LARGE SCALE GENOMIC DNA]</scope>
    <source>
        <strain evidence="17">DSM 13941 / HLO8</strain>
    </source>
</reference>
<dbReference type="InterPro" id="IPR058240">
    <property type="entry name" value="rSAM_sf"/>
</dbReference>
<keyword evidence="6" id="KW-0004">4Fe-4S</keyword>
<dbReference type="SFLD" id="SFLDG01068">
    <property type="entry name" value="FeMo_cofactor_biosynthesis_pro"/>
    <property type="match status" value="1"/>
</dbReference>
<organism evidence="16 17">
    <name type="scientific">Roseiflexus castenholzii (strain DSM 13941 / HLO8)</name>
    <dbReference type="NCBI Taxonomy" id="383372"/>
    <lineage>
        <taxon>Bacteria</taxon>
        <taxon>Bacillati</taxon>
        <taxon>Chloroflexota</taxon>
        <taxon>Chloroflexia</taxon>
        <taxon>Chloroflexales</taxon>
        <taxon>Roseiflexineae</taxon>
        <taxon>Roseiflexaceae</taxon>
        <taxon>Roseiflexus</taxon>
    </lineage>
</organism>
<comment type="similarity">
    <text evidence="4">Belongs to the radical SAM superfamily. NifB family.</text>
</comment>
<evidence type="ECO:0000256" key="4">
    <source>
        <dbReference type="ARBA" id="ARBA00006804"/>
    </source>
</evidence>
<protein>
    <recommendedName>
        <fullName evidence="5">FeMo cofactor biosynthesis protein NifB</fullName>
    </recommendedName>
    <alternativeName>
        <fullName evidence="14">Nitrogenase cofactor maturase NifB</fullName>
    </alternativeName>
    <alternativeName>
        <fullName evidence="13">Radical SAM assemblase NifB</fullName>
    </alternativeName>
</protein>
<keyword evidence="11" id="KW-0535">Nitrogen fixation</keyword>
<dbReference type="RefSeq" id="WP_012122496.1">
    <property type="nucleotide sequence ID" value="NC_009767.1"/>
</dbReference>
<dbReference type="PROSITE" id="PS01305">
    <property type="entry name" value="MOAA_NIFB_PQQE"/>
    <property type="match status" value="1"/>
</dbReference>
<evidence type="ECO:0000313" key="17">
    <source>
        <dbReference type="Proteomes" id="UP000000263"/>
    </source>
</evidence>
<evidence type="ECO:0000259" key="15">
    <source>
        <dbReference type="PROSITE" id="PS51918"/>
    </source>
</evidence>
<keyword evidence="7" id="KW-0949">S-adenosyl-L-methionine</keyword>
<evidence type="ECO:0000256" key="9">
    <source>
        <dbReference type="ARBA" id="ARBA00023004"/>
    </source>
</evidence>
<comment type="cofactor">
    <cofactor evidence="1">
        <name>[4Fe-4S] cluster</name>
        <dbReference type="ChEBI" id="CHEBI:49883"/>
    </cofactor>
</comment>
<dbReference type="PANTHER" id="PTHR43787:SF13">
    <property type="entry name" value="FEMO COFACTOR BIOSYNTHESIS PROTEIN NIFB"/>
    <property type="match status" value="1"/>
</dbReference>
<evidence type="ECO:0000256" key="11">
    <source>
        <dbReference type="ARBA" id="ARBA00023231"/>
    </source>
</evidence>
<evidence type="ECO:0000256" key="12">
    <source>
        <dbReference type="ARBA" id="ARBA00023239"/>
    </source>
</evidence>
<keyword evidence="10" id="KW-0411">Iron-sulfur</keyword>
<dbReference type="CDD" id="cd01335">
    <property type="entry name" value="Radical_SAM"/>
    <property type="match status" value="1"/>
</dbReference>
<keyword evidence="17" id="KW-1185">Reference proteome</keyword>
<dbReference type="Proteomes" id="UP000000263">
    <property type="component" value="Chromosome"/>
</dbReference>
<dbReference type="InterPro" id="IPR013785">
    <property type="entry name" value="Aldolase_TIM"/>
</dbReference>
<dbReference type="SUPFAM" id="SSF102114">
    <property type="entry name" value="Radical SAM enzymes"/>
    <property type="match status" value="1"/>
</dbReference>
<evidence type="ECO:0000256" key="7">
    <source>
        <dbReference type="ARBA" id="ARBA00022691"/>
    </source>
</evidence>
<dbReference type="GO" id="GO:0032324">
    <property type="term" value="P:molybdopterin cofactor biosynthetic process"/>
    <property type="evidence" value="ECO:0007669"/>
    <property type="project" value="UniProtKB-ARBA"/>
</dbReference>
<dbReference type="PANTHER" id="PTHR43787">
    <property type="entry name" value="FEMO COFACTOR BIOSYNTHESIS PROTEIN NIFB-RELATED"/>
    <property type="match status" value="1"/>
</dbReference>
<evidence type="ECO:0000256" key="6">
    <source>
        <dbReference type="ARBA" id="ARBA00022485"/>
    </source>
</evidence>
<keyword evidence="8" id="KW-0479">Metal-binding</keyword>
<dbReference type="Gene3D" id="3.20.20.70">
    <property type="entry name" value="Aldolase class I"/>
    <property type="match status" value="1"/>
</dbReference>
<evidence type="ECO:0000256" key="5">
    <source>
        <dbReference type="ARBA" id="ARBA00021702"/>
    </source>
</evidence>
<comment type="function">
    <text evidence="2">Involved in the biosynthesis of the iron-molybdenum cofactor (FeMo-co or M-cluster) found in the dinitrogenase enzyme of the nitrogenase complex in nitrogen-fixing microorganisms. NifB catalyzes the crucial step of radical SAM-dependent carbide insertion that occurs concomitant with the insertion of a 9th sulfur and the rearrangement/coupling of two [4Fe-4S] clusters into a [8Fe-9S-C] cluster, the precursor to the M-cluster.</text>
</comment>
<dbReference type="InterPro" id="IPR000385">
    <property type="entry name" value="MoaA_NifB_PqqE_Fe-S-bd_CS"/>
</dbReference>
<dbReference type="GO" id="GO:0046872">
    <property type="term" value="F:metal ion binding"/>
    <property type="evidence" value="ECO:0007669"/>
    <property type="project" value="UniProtKB-KW"/>
</dbReference>
<name>A7NR79_ROSCS</name>
<proteinExistence type="inferred from homology"/>
<evidence type="ECO:0000313" key="16">
    <source>
        <dbReference type="EMBL" id="ABU60075.1"/>
    </source>
</evidence>
<dbReference type="HOGENOM" id="CLU_027639_1_0_0"/>
<evidence type="ECO:0000256" key="1">
    <source>
        <dbReference type="ARBA" id="ARBA00001966"/>
    </source>
</evidence>
<evidence type="ECO:0000256" key="3">
    <source>
        <dbReference type="ARBA" id="ARBA00005155"/>
    </source>
</evidence>
<comment type="pathway">
    <text evidence="3">Cofactor biosynthesis; Fe-Mo cofactor biosynthesis.</text>
</comment>
<dbReference type="AlphaFoldDB" id="A7NR79"/>
<keyword evidence="9" id="KW-0408">Iron</keyword>
<sequence length="313" mass="34362">MDASSAGSCQGVCFPKVDLSTHPCYSRAAHFRFGRIHVPVAPRCNIQCNYCIRKYACPNENRPGVTMRVMSPDEALHTVRHAIAHDLRLRVLGVAGPGDALANQATLTTFERARAEFPHLIRCLSTNGLLLPDQIDAIERAGITTLTITINAVDPAIGKQIYAHVRYRGKTYRGREASTLLLHNQLIGLREAALRGIVVKVNSVLIPGINDHHLIDVACVVKDHGASIMNIIPLIPLAKFAHLPEPSPELLNRVRDECATVIEQFRHCQRCRADAIGVPGEEGCGTGERVCIPRFLAQRKEHTHAVQVQSDPA</sequence>
<dbReference type="SFLD" id="SFLDF00281">
    <property type="entry name" value="FeMo_cofactor_biosynthesis_pro"/>
    <property type="match status" value="1"/>
</dbReference>
<dbReference type="SFLD" id="SFLDS00029">
    <property type="entry name" value="Radical_SAM"/>
    <property type="match status" value="1"/>
</dbReference>
<dbReference type="InterPro" id="IPR007197">
    <property type="entry name" value="rSAM"/>
</dbReference>
<dbReference type="KEGG" id="rca:Rcas_4042"/>
<dbReference type="PROSITE" id="PS51918">
    <property type="entry name" value="RADICAL_SAM"/>
    <property type="match status" value="1"/>
</dbReference>
<evidence type="ECO:0000256" key="14">
    <source>
        <dbReference type="ARBA" id="ARBA00032102"/>
    </source>
</evidence>
<dbReference type="UniPathway" id="UPA00782"/>